<evidence type="ECO:0000313" key="2">
    <source>
        <dbReference type="EMBL" id="GFY45542.1"/>
    </source>
</evidence>
<evidence type="ECO:0000256" key="1">
    <source>
        <dbReference type="SAM" id="MobiDB-lite"/>
    </source>
</evidence>
<comment type="caution">
    <text evidence="2">The sequence shown here is derived from an EMBL/GenBank/DDBJ whole genome shotgun (WGS) entry which is preliminary data.</text>
</comment>
<keyword evidence="3" id="KW-1185">Reference proteome</keyword>
<gene>
    <name evidence="2" type="ORF">TNIN_171971</name>
</gene>
<feature type="region of interest" description="Disordered" evidence="1">
    <location>
        <begin position="1"/>
        <end position="32"/>
    </location>
</feature>
<dbReference type="EMBL" id="BMAV01004910">
    <property type="protein sequence ID" value="GFY45542.1"/>
    <property type="molecule type" value="Genomic_DNA"/>
</dbReference>
<dbReference type="Proteomes" id="UP000886998">
    <property type="component" value="Unassembled WGS sequence"/>
</dbReference>
<organism evidence="2 3">
    <name type="scientific">Trichonephila inaurata madagascariensis</name>
    <dbReference type="NCBI Taxonomy" id="2747483"/>
    <lineage>
        <taxon>Eukaryota</taxon>
        <taxon>Metazoa</taxon>
        <taxon>Ecdysozoa</taxon>
        <taxon>Arthropoda</taxon>
        <taxon>Chelicerata</taxon>
        <taxon>Arachnida</taxon>
        <taxon>Araneae</taxon>
        <taxon>Araneomorphae</taxon>
        <taxon>Entelegynae</taxon>
        <taxon>Araneoidea</taxon>
        <taxon>Nephilidae</taxon>
        <taxon>Trichonephila</taxon>
        <taxon>Trichonephila inaurata</taxon>
    </lineage>
</organism>
<proteinExistence type="predicted"/>
<evidence type="ECO:0000313" key="3">
    <source>
        <dbReference type="Proteomes" id="UP000886998"/>
    </source>
</evidence>
<sequence length="191" mass="21101">MICDKTPTALHDKRLPGGQPDSEESSPRKSSIVTRPCSYVGALTLLGEEGQHACVEVHGGQLKGVEGPQRAVCILLEREWKGIQEKKATFRRQVRAIPSIPLCRYRARSDIRCRADSTSGRVISIMGASTTLGANKNSVSRVLDIVLSAASSHRSEQWSYGDRYQSKLERSALDLSLWSQFSFKDAILLLD</sequence>
<accession>A0A8X7BWT3</accession>
<name>A0A8X7BWT3_9ARAC</name>
<protein>
    <submittedName>
        <fullName evidence="2">Uncharacterized protein</fullName>
    </submittedName>
</protein>
<dbReference type="AlphaFoldDB" id="A0A8X7BWT3"/>
<reference evidence="2" key="1">
    <citation type="submission" date="2020-08" db="EMBL/GenBank/DDBJ databases">
        <title>Multicomponent nature underlies the extraordinary mechanical properties of spider dragline silk.</title>
        <authorList>
            <person name="Kono N."/>
            <person name="Nakamura H."/>
            <person name="Mori M."/>
            <person name="Yoshida Y."/>
            <person name="Ohtoshi R."/>
            <person name="Malay A.D."/>
            <person name="Moran D.A.P."/>
            <person name="Tomita M."/>
            <person name="Numata K."/>
            <person name="Arakawa K."/>
        </authorList>
    </citation>
    <scope>NUCLEOTIDE SEQUENCE</scope>
</reference>